<dbReference type="Proteomes" id="UP000323924">
    <property type="component" value="Unassembled WGS sequence"/>
</dbReference>
<dbReference type="SMART" id="SM01007">
    <property type="entry name" value="Aldolase_II"/>
    <property type="match status" value="1"/>
</dbReference>
<evidence type="ECO:0000256" key="1">
    <source>
        <dbReference type="ARBA" id="ARBA00022723"/>
    </source>
</evidence>
<dbReference type="GO" id="GO:0019323">
    <property type="term" value="P:pentose catabolic process"/>
    <property type="evidence" value="ECO:0007669"/>
    <property type="project" value="TreeGrafter"/>
</dbReference>
<organism evidence="4 5">
    <name type="scientific">Pseudomonas chlororaphis</name>
    <dbReference type="NCBI Taxonomy" id="587753"/>
    <lineage>
        <taxon>Bacteria</taxon>
        <taxon>Pseudomonadati</taxon>
        <taxon>Pseudomonadota</taxon>
        <taxon>Gammaproteobacteria</taxon>
        <taxon>Pseudomonadales</taxon>
        <taxon>Pseudomonadaceae</taxon>
        <taxon>Pseudomonas</taxon>
    </lineage>
</organism>
<dbReference type="AlphaFoldDB" id="A0AB34C106"/>
<keyword evidence="1" id="KW-0479">Metal-binding</keyword>
<dbReference type="PANTHER" id="PTHR22789">
    <property type="entry name" value="FUCULOSE PHOSPHATE ALDOLASE"/>
    <property type="match status" value="1"/>
</dbReference>
<dbReference type="InterPro" id="IPR001303">
    <property type="entry name" value="Aldolase_II/adducin_N"/>
</dbReference>
<evidence type="ECO:0000259" key="3">
    <source>
        <dbReference type="SMART" id="SM01007"/>
    </source>
</evidence>
<gene>
    <name evidence="4" type="ORF">F2A38_23495</name>
</gene>
<dbReference type="GO" id="GO:0046872">
    <property type="term" value="F:metal ion binding"/>
    <property type="evidence" value="ECO:0007669"/>
    <property type="project" value="UniProtKB-KW"/>
</dbReference>
<evidence type="ECO:0000313" key="4">
    <source>
        <dbReference type="EMBL" id="KAA5839815.1"/>
    </source>
</evidence>
<dbReference type="Gene3D" id="3.40.225.10">
    <property type="entry name" value="Class II aldolase/adducin N-terminal domain"/>
    <property type="match status" value="1"/>
</dbReference>
<dbReference type="InterPro" id="IPR036409">
    <property type="entry name" value="Aldolase_II/adducin_N_sf"/>
</dbReference>
<dbReference type="Pfam" id="PF00596">
    <property type="entry name" value="Aldolase_II"/>
    <property type="match status" value="1"/>
</dbReference>
<dbReference type="GO" id="GO:0016832">
    <property type="term" value="F:aldehyde-lyase activity"/>
    <property type="evidence" value="ECO:0007669"/>
    <property type="project" value="TreeGrafter"/>
</dbReference>
<dbReference type="RefSeq" id="WP_150052675.1">
    <property type="nucleotide sequence ID" value="NZ_VWPC01000021.1"/>
</dbReference>
<evidence type="ECO:0000313" key="5">
    <source>
        <dbReference type="Proteomes" id="UP000323924"/>
    </source>
</evidence>
<name>A0AB34C106_9PSED</name>
<dbReference type="InterPro" id="IPR050197">
    <property type="entry name" value="Aldolase_class_II_sugar_metab"/>
</dbReference>
<accession>A0AB34C106</accession>
<dbReference type="EMBL" id="VWPC01000021">
    <property type="protein sequence ID" value="KAA5839815.1"/>
    <property type="molecule type" value="Genomic_DNA"/>
</dbReference>
<comment type="caution">
    <text evidence="4">The sequence shown here is derived from an EMBL/GenBank/DDBJ whole genome shotgun (WGS) entry which is preliminary data.</text>
</comment>
<dbReference type="GO" id="GO:0005829">
    <property type="term" value="C:cytosol"/>
    <property type="evidence" value="ECO:0007669"/>
    <property type="project" value="TreeGrafter"/>
</dbReference>
<protein>
    <submittedName>
        <fullName evidence="4">Class II aldolase/adducin family protein</fullName>
    </submittedName>
</protein>
<feature type="domain" description="Class II aldolase/adducin N-terminal" evidence="3">
    <location>
        <begin position="17"/>
        <end position="202"/>
    </location>
</feature>
<proteinExistence type="predicted"/>
<sequence length="247" mass="26788">MKSKLEKLLSPESQVVFDLVDANHILFNEGVLDAFGHVSARHPGDPSRFLLARSMAPALVQTEDIMQFGLDGQPIEDDPRPPYLERFIHSAIYRSRPDVMAIVHSHSSSVIPFGVTNTKLRPVCHMGGFLGTGAPLFEIRHAAGCASDMLIRNSGLGDALAETLGNESVVLMRGHGSTAVGDSVKQAVFRAVYTEKSAQLLADSLRLGEVEYLTAEEAAATSKANDGQVERPWQLWKMAAHAARAKT</sequence>
<reference evidence="4 5" key="1">
    <citation type="submission" date="2019-09" db="EMBL/GenBank/DDBJ databases">
        <authorList>
            <person name="Vacheron J."/>
            <person name="Dubost A."/>
            <person name="Prigent-Combaret C."/>
            <person name="Muller D."/>
        </authorList>
    </citation>
    <scope>NUCLEOTIDE SEQUENCE [LARGE SCALE GENOMIC DNA]</scope>
    <source>
        <strain evidence="4 5">JV497</strain>
    </source>
</reference>
<dbReference type="SUPFAM" id="SSF53639">
    <property type="entry name" value="AraD/HMP-PK domain-like"/>
    <property type="match status" value="1"/>
</dbReference>
<evidence type="ECO:0000256" key="2">
    <source>
        <dbReference type="ARBA" id="ARBA00023239"/>
    </source>
</evidence>
<keyword evidence="2" id="KW-0456">Lyase</keyword>
<dbReference type="PANTHER" id="PTHR22789:SF0">
    <property type="entry name" value="3-OXO-TETRONATE 4-PHOSPHATE DECARBOXYLASE-RELATED"/>
    <property type="match status" value="1"/>
</dbReference>